<dbReference type="PANTHER" id="PTHR30105">
    <property type="entry name" value="UNCHARACTERIZED YIBQ-RELATED"/>
    <property type="match status" value="1"/>
</dbReference>
<dbReference type="InterPro" id="IPR011330">
    <property type="entry name" value="Glyco_hydro/deAcase_b/a-brl"/>
</dbReference>
<dbReference type="Gene3D" id="3.20.20.370">
    <property type="entry name" value="Glycoside hydrolase/deacetylase"/>
    <property type="match status" value="1"/>
</dbReference>
<dbReference type="EMBL" id="JABAFG010000006">
    <property type="protein sequence ID" value="NME28015.1"/>
    <property type="molecule type" value="Genomic_DNA"/>
</dbReference>
<dbReference type="CDD" id="cd10936">
    <property type="entry name" value="CE4_DAC2"/>
    <property type="match status" value="1"/>
</dbReference>
<feature type="transmembrane region" description="Helical" evidence="1">
    <location>
        <begin position="20"/>
        <end position="37"/>
    </location>
</feature>
<dbReference type="Pfam" id="PF04748">
    <property type="entry name" value="Polysacc_deac_2"/>
    <property type="match status" value="1"/>
</dbReference>
<proteinExistence type="predicted"/>
<organism evidence="2 3">
    <name type="scientific">Megasphaera hexanoica</name>
    <dbReference type="NCBI Taxonomy" id="1675036"/>
    <lineage>
        <taxon>Bacteria</taxon>
        <taxon>Bacillati</taxon>
        <taxon>Bacillota</taxon>
        <taxon>Negativicutes</taxon>
        <taxon>Veillonellales</taxon>
        <taxon>Veillonellaceae</taxon>
        <taxon>Megasphaera</taxon>
    </lineage>
</organism>
<reference evidence="2 3" key="1">
    <citation type="submission" date="2020-04" db="EMBL/GenBank/DDBJ databases">
        <authorList>
            <person name="Hitch T.C.A."/>
            <person name="Wylensek D."/>
            <person name="Clavel T."/>
        </authorList>
    </citation>
    <scope>NUCLEOTIDE SEQUENCE [LARGE SCALE GENOMIC DNA]</scope>
    <source>
        <strain evidence="2 3">Oil-RF-744-FAT-WT-6-1</strain>
    </source>
</reference>
<comment type="caution">
    <text evidence="2">The sequence shown here is derived from an EMBL/GenBank/DDBJ whole genome shotgun (WGS) entry which is preliminary data.</text>
</comment>
<dbReference type="Proteomes" id="UP000591071">
    <property type="component" value="Unassembled WGS sequence"/>
</dbReference>
<keyword evidence="1" id="KW-0472">Membrane</keyword>
<name>A0A848BRX6_9FIRM</name>
<keyword evidence="1" id="KW-1133">Transmembrane helix</keyword>
<accession>A0A848BRX6</accession>
<dbReference type="GO" id="GO:0005975">
    <property type="term" value="P:carbohydrate metabolic process"/>
    <property type="evidence" value="ECO:0007669"/>
    <property type="project" value="InterPro"/>
</dbReference>
<protein>
    <submittedName>
        <fullName evidence="2">Divergent polysaccharide deacetylase family protein</fullName>
    </submittedName>
</protein>
<dbReference type="SUPFAM" id="SSF88713">
    <property type="entry name" value="Glycoside hydrolase/deacetylase"/>
    <property type="match status" value="1"/>
</dbReference>
<evidence type="ECO:0000313" key="2">
    <source>
        <dbReference type="EMBL" id="NME28015.1"/>
    </source>
</evidence>
<dbReference type="RefSeq" id="WP_170087422.1">
    <property type="nucleotide sequence ID" value="NZ_JABAFG010000006.1"/>
</dbReference>
<keyword evidence="1" id="KW-0812">Transmembrane</keyword>
<dbReference type="PANTHER" id="PTHR30105:SF2">
    <property type="entry name" value="DIVERGENT POLYSACCHARIDE DEACETYLASE SUPERFAMILY"/>
    <property type="match status" value="1"/>
</dbReference>
<dbReference type="AlphaFoldDB" id="A0A848BRX6"/>
<sequence>MIKRKRSRRSSGSSSLARPLAVLVLLIALCAGAWWFLNGNTEKKADEEMTRIDSVQDNGVDADYTGPASELQDAVETWLKAQHASVTVLKTENREENRRATGGKIRWTTKQVEVVPDKEFSRTSLERELAKSGGKAVLYQVDTKKAGSSTITEYDIALFDMLDKEQVYLVVTKLYVTEPGAAKETQEAVKKAVLNAKDKDLASVKEKKSTAGQQHPSEVRGRLAIVIDDCGSSLDILNQFNAMPIPLTYAVMPYKSHTAESADSGYRAGRQIFVHMPMQPQGVPSSESVYIGTDMSDSKVKATANEILDQVPHAIGMNNHQGSLATSDSRLMKDVMQVMNSRGLAYLDSRTNSTSVGEQTARAMGVVTSRNNLFIDNDASVDAVKSRLRQAGQIARENGSAIVIGHCRWNTAQAISEMIDELHNEGIDLVFATDLME</sequence>
<evidence type="ECO:0000256" key="1">
    <source>
        <dbReference type="SAM" id="Phobius"/>
    </source>
</evidence>
<gene>
    <name evidence="2" type="ORF">HF872_05180</name>
</gene>
<dbReference type="InterPro" id="IPR006837">
    <property type="entry name" value="Divergent_DAC"/>
</dbReference>
<evidence type="ECO:0000313" key="3">
    <source>
        <dbReference type="Proteomes" id="UP000591071"/>
    </source>
</evidence>